<protein>
    <submittedName>
        <fullName evidence="1">Uncharacterized protein</fullName>
    </submittedName>
</protein>
<dbReference type="AlphaFoldDB" id="A0AAD6S695"/>
<dbReference type="Proteomes" id="UP001218188">
    <property type="component" value="Unassembled WGS sequence"/>
</dbReference>
<organism evidence="1 2">
    <name type="scientific">Mycena alexandri</name>
    <dbReference type="NCBI Taxonomy" id="1745969"/>
    <lineage>
        <taxon>Eukaryota</taxon>
        <taxon>Fungi</taxon>
        <taxon>Dikarya</taxon>
        <taxon>Basidiomycota</taxon>
        <taxon>Agaricomycotina</taxon>
        <taxon>Agaricomycetes</taxon>
        <taxon>Agaricomycetidae</taxon>
        <taxon>Agaricales</taxon>
        <taxon>Marasmiineae</taxon>
        <taxon>Mycenaceae</taxon>
        <taxon>Mycena</taxon>
    </lineage>
</organism>
<reference evidence="1" key="1">
    <citation type="submission" date="2023-03" db="EMBL/GenBank/DDBJ databases">
        <title>Massive genome expansion in bonnet fungi (Mycena s.s.) driven by repeated elements and novel gene families across ecological guilds.</title>
        <authorList>
            <consortium name="Lawrence Berkeley National Laboratory"/>
            <person name="Harder C.B."/>
            <person name="Miyauchi S."/>
            <person name="Viragh M."/>
            <person name="Kuo A."/>
            <person name="Thoen E."/>
            <person name="Andreopoulos B."/>
            <person name="Lu D."/>
            <person name="Skrede I."/>
            <person name="Drula E."/>
            <person name="Henrissat B."/>
            <person name="Morin E."/>
            <person name="Kohler A."/>
            <person name="Barry K."/>
            <person name="LaButti K."/>
            <person name="Morin E."/>
            <person name="Salamov A."/>
            <person name="Lipzen A."/>
            <person name="Mereny Z."/>
            <person name="Hegedus B."/>
            <person name="Baldrian P."/>
            <person name="Stursova M."/>
            <person name="Weitz H."/>
            <person name="Taylor A."/>
            <person name="Grigoriev I.V."/>
            <person name="Nagy L.G."/>
            <person name="Martin F."/>
            <person name="Kauserud H."/>
        </authorList>
    </citation>
    <scope>NUCLEOTIDE SEQUENCE</scope>
    <source>
        <strain evidence="1">CBHHK200</strain>
    </source>
</reference>
<dbReference type="EMBL" id="JARJCM010000221">
    <property type="protein sequence ID" value="KAJ7021883.1"/>
    <property type="molecule type" value="Genomic_DNA"/>
</dbReference>
<sequence length="85" mass="9814">WSRLRLPAGHPAHSAWKETLKPIGKLRCARNVKAKIACDNKMRFAEVHIFKVGDIRKALAVVSMYGEHHTELFRMSSKTYVTMQY</sequence>
<feature type="non-terminal residue" evidence="1">
    <location>
        <position position="85"/>
    </location>
</feature>
<feature type="non-terminal residue" evidence="1">
    <location>
        <position position="1"/>
    </location>
</feature>
<accession>A0AAD6S695</accession>
<comment type="caution">
    <text evidence="1">The sequence shown here is derived from an EMBL/GenBank/DDBJ whole genome shotgun (WGS) entry which is preliminary data.</text>
</comment>
<keyword evidence="2" id="KW-1185">Reference proteome</keyword>
<proteinExistence type="predicted"/>
<gene>
    <name evidence="1" type="ORF">C8F04DRAFT_910580</name>
</gene>
<name>A0AAD6S695_9AGAR</name>
<evidence type="ECO:0000313" key="1">
    <source>
        <dbReference type="EMBL" id="KAJ7021883.1"/>
    </source>
</evidence>
<evidence type="ECO:0000313" key="2">
    <source>
        <dbReference type="Proteomes" id="UP001218188"/>
    </source>
</evidence>